<organism evidence="2 3">
    <name type="scientific">Nonomuraea jabiensis</name>
    <dbReference type="NCBI Taxonomy" id="882448"/>
    <lineage>
        <taxon>Bacteria</taxon>
        <taxon>Bacillati</taxon>
        <taxon>Actinomycetota</taxon>
        <taxon>Actinomycetes</taxon>
        <taxon>Streptosporangiales</taxon>
        <taxon>Streptosporangiaceae</taxon>
        <taxon>Nonomuraea</taxon>
    </lineage>
</organism>
<dbReference type="Proteomes" id="UP000579153">
    <property type="component" value="Unassembled WGS sequence"/>
</dbReference>
<feature type="region of interest" description="Disordered" evidence="1">
    <location>
        <begin position="1"/>
        <end position="34"/>
    </location>
</feature>
<comment type="caution">
    <text evidence="2">The sequence shown here is derived from an EMBL/GenBank/DDBJ whole genome shotgun (WGS) entry which is preliminary data.</text>
</comment>
<evidence type="ECO:0000313" key="3">
    <source>
        <dbReference type="Proteomes" id="UP000579153"/>
    </source>
</evidence>
<evidence type="ECO:0000256" key="1">
    <source>
        <dbReference type="SAM" id="MobiDB-lite"/>
    </source>
</evidence>
<accession>A0A7W9LGB5</accession>
<sequence length="34" mass="3799">MGVSVTGVHREPTARHTMAERPGRLPLEIFQPDL</sequence>
<reference evidence="2 3" key="1">
    <citation type="submission" date="2020-08" db="EMBL/GenBank/DDBJ databases">
        <title>Sequencing the genomes of 1000 actinobacteria strains.</title>
        <authorList>
            <person name="Klenk H.-P."/>
        </authorList>
    </citation>
    <scope>NUCLEOTIDE SEQUENCE [LARGE SCALE GENOMIC DNA]</scope>
    <source>
        <strain evidence="2 3">DSM 45507</strain>
    </source>
</reference>
<dbReference type="EMBL" id="JACHMB010000001">
    <property type="protein sequence ID" value="MBB5782757.1"/>
    <property type="molecule type" value="Genomic_DNA"/>
</dbReference>
<evidence type="ECO:0000313" key="2">
    <source>
        <dbReference type="EMBL" id="MBB5782757.1"/>
    </source>
</evidence>
<feature type="compositionally biased region" description="Basic and acidic residues" evidence="1">
    <location>
        <begin position="8"/>
        <end position="23"/>
    </location>
</feature>
<keyword evidence="3" id="KW-1185">Reference proteome</keyword>
<name>A0A7W9LGB5_9ACTN</name>
<gene>
    <name evidence="2" type="ORF">HD596_009513</name>
</gene>
<proteinExistence type="predicted"/>
<dbReference type="AlphaFoldDB" id="A0A7W9LGB5"/>
<protein>
    <submittedName>
        <fullName evidence="2">Uncharacterized protein</fullName>
    </submittedName>
</protein>